<comment type="caution">
    <text evidence="1">The sequence shown here is derived from an EMBL/GenBank/DDBJ whole genome shotgun (WGS) entry which is preliminary data.</text>
</comment>
<dbReference type="EMBL" id="CM044708">
    <property type="protein sequence ID" value="KAI5650124.1"/>
    <property type="molecule type" value="Genomic_DNA"/>
</dbReference>
<reference evidence="2" key="1">
    <citation type="journal article" date="2023" name="Nat. Plants">
        <title>Single-cell RNA sequencing provides a high-resolution roadmap for understanding the multicellular compartmentation of specialized metabolism.</title>
        <authorList>
            <person name="Sun S."/>
            <person name="Shen X."/>
            <person name="Li Y."/>
            <person name="Li Y."/>
            <person name="Wang S."/>
            <person name="Li R."/>
            <person name="Zhang H."/>
            <person name="Shen G."/>
            <person name="Guo B."/>
            <person name="Wei J."/>
            <person name="Xu J."/>
            <person name="St-Pierre B."/>
            <person name="Chen S."/>
            <person name="Sun C."/>
        </authorList>
    </citation>
    <scope>NUCLEOTIDE SEQUENCE [LARGE SCALE GENOMIC DNA]</scope>
</reference>
<keyword evidence="2" id="KW-1185">Reference proteome</keyword>
<evidence type="ECO:0000313" key="1">
    <source>
        <dbReference type="EMBL" id="KAI5650124.1"/>
    </source>
</evidence>
<organism evidence="1 2">
    <name type="scientific">Catharanthus roseus</name>
    <name type="common">Madagascar periwinkle</name>
    <name type="synonym">Vinca rosea</name>
    <dbReference type="NCBI Taxonomy" id="4058"/>
    <lineage>
        <taxon>Eukaryota</taxon>
        <taxon>Viridiplantae</taxon>
        <taxon>Streptophyta</taxon>
        <taxon>Embryophyta</taxon>
        <taxon>Tracheophyta</taxon>
        <taxon>Spermatophyta</taxon>
        <taxon>Magnoliopsida</taxon>
        <taxon>eudicotyledons</taxon>
        <taxon>Gunneridae</taxon>
        <taxon>Pentapetalae</taxon>
        <taxon>asterids</taxon>
        <taxon>lamiids</taxon>
        <taxon>Gentianales</taxon>
        <taxon>Apocynaceae</taxon>
        <taxon>Rauvolfioideae</taxon>
        <taxon>Vinceae</taxon>
        <taxon>Catharanthinae</taxon>
        <taxon>Catharanthus</taxon>
    </lineage>
</organism>
<gene>
    <name evidence="1" type="ORF">M9H77_36129</name>
</gene>
<dbReference type="Proteomes" id="UP001060085">
    <property type="component" value="Linkage Group LG08"/>
</dbReference>
<proteinExistence type="predicted"/>
<accession>A0ACB9ZRX7</accession>
<evidence type="ECO:0000313" key="2">
    <source>
        <dbReference type="Proteomes" id="UP001060085"/>
    </source>
</evidence>
<name>A0ACB9ZRX7_CATRO</name>
<sequence length="499" mass="56598">MHLAFVYGAVMDWKGSLMSILLFVTLVESRVISGESWTINLGDGSNGTSFLYNWAICSAGVFVLVALILSMYLIFEHLAAYHQPEEQKFLIGLILMVPVYALESFLSLLEPNAAFNCEIIRDCYEAFALYCFERYLIACLGGEQSTIEFMENQTVVSSSVPLLDDAYAYGTVEHPFPLNCCLMGWHLGSDFYQGVKIGIVQYMILKMICAALAMVFEFFGVYGEGKFEWRYAYPYLAVVLNFSQTWALYCLVQFYSVTKNKLAPIKPLAKFLTFKSIVFLTWWQGIAVAFLFSLGAFKGSLAQVLKARIQDYIICIEMGVAAVVHLYVFPAVPYKRGERCVRNVAVLSDYASLGSPPDPEEVQDCERSTRVRIPLHEEREKRLKFHQSVRDVVVGSGEIIVDDMKFTVSQVVEPVERGIARINKTFHQISENVKRHEMRKKNSKDDSYLVPLNSWNEEFCDVQEDVAQGSFSDSGISNGKRTHHHHQSNDGSSSRFKYR</sequence>
<protein>
    <submittedName>
        <fullName evidence="1">Uncharacterized protein</fullName>
    </submittedName>
</protein>